<sequence length="249" mass="28739">MNEETKNHIKLVSLNIELDKHLDIIFPFLEKQASDVFCLQELFEPDFEDFEKNLKMKGFFIPMAKSQGFKKGREKILIPYGVGFFSSLPIENPKEDFYYGGRSELKEMVVGDRTTINRVFFHADVIKNSERFTIGTTHFTWNADGKADNYQRKDLKALFAILNDFPEIVFCGDFNTPRGGEIFNTIAKRYKDNIPEKYKTSIDSNFHQAGHLMCMVDALFSTFHFNIKNVKLVSGLSDHYAVIANVFRA</sequence>
<keyword evidence="2" id="KW-0378">Hydrolase</keyword>
<evidence type="ECO:0000313" key="3">
    <source>
        <dbReference type="Proteomes" id="UP000034881"/>
    </source>
</evidence>
<dbReference type="GO" id="GO:0004527">
    <property type="term" value="F:exonuclease activity"/>
    <property type="evidence" value="ECO:0007669"/>
    <property type="project" value="UniProtKB-KW"/>
</dbReference>
<dbReference type="Proteomes" id="UP000034881">
    <property type="component" value="Unassembled WGS sequence"/>
</dbReference>
<dbReference type="Pfam" id="PF03372">
    <property type="entry name" value="Exo_endo_phos"/>
    <property type="match status" value="1"/>
</dbReference>
<proteinExistence type="predicted"/>
<keyword evidence="2" id="KW-0269">Exonuclease</keyword>
<organism evidence="2 3">
    <name type="scientific">Candidatus Daviesbacteria bacterium GW2011_GWC2_40_12</name>
    <dbReference type="NCBI Taxonomy" id="1618431"/>
    <lineage>
        <taxon>Bacteria</taxon>
        <taxon>Candidatus Daviesiibacteriota</taxon>
    </lineage>
</organism>
<keyword evidence="2" id="KW-0540">Nuclease</keyword>
<reference evidence="2 3" key="1">
    <citation type="journal article" date="2015" name="Nature">
        <title>rRNA introns, odd ribosomes, and small enigmatic genomes across a large radiation of phyla.</title>
        <authorList>
            <person name="Brown C.T."/>
            <person name="Hug L.A."/>
            <person name="Thomas B.C."/>
            <person name="Sharon I."/>
            <person name="Castelle C.J."/>
            <person name="Singh A."/>
            <person name="Wilkins M.J."/>
            <person name="Williams K.H."/>
            <person name="Banfield J.F."/>
        </authorList>
    </citation>
    <scope>NUCLEOTIDE SEQUENCE [LARGE SCALE GENOMIC DNA]</scope>
</reference>
<name>A0A0G0QTF9_9BACT</name>
<feature type="domain" description="Endonuclease/exonuclease/phosphatase" evidence="1">
    <location>
        <begin position="14"/>
        <end position="200"/>
    </location>
</feature>
<dbReference type="GO" id="GO:0004519">
    <property type="term" value="F:endonuclease activity"/>
    <property type="evidence" value="ECO:0007669"/>
    <property type="project" value="UniProtKB-KW"/>
</dbReference>
<dbReference type="EMBL" id="LBYB01000020">
    <property type="protein sequence ID" value="KKR40616.1"/>
    <property type="molecule type" value="Genomic_DNA"/>
</dbReference>
<dbReference type="AlphaFoldDB" id="A0A0G0QTF9"/>
<dbReference type="SUPFAM" id="SSF56219">
    <property type="entry name" value="DNase I-like"/>
    <property type="match status" value="1"/>
</dbReference>
<protein>
    <submittedName>
        <fullName evidence="2">Endonuclease/exonuclease/phosphatase</fullName>
    </submittedName>
</protein>
<dbReference type="Gene3D" id="3.60.10.10">
    <property type="entry name" value="Endonuclease/exonuclease/phosphatase"/>
    <property type="match status" value="1"/>
</dbReference>
<comment type="caution">
    <text evidence="2">The sequence shown here is derived from an EMBL/GenBank/DDBJ whole genome shotgun (WGS) entry which is preliminary data.</text>
</comment>
<dbReference type="InterPro" id="IPR036691">
    <property type="entry name" value="Endo/exonu/phosph_ase_sf"/>
</dbReference>
<dbReference type="InterPro" id="IPR005135">
    <property type="entry name" value="Endo/exonuclease/phosphatase"/>
</dbReference>
<evidence type="ECO:0000259" key="1">
    <source>
        <dbReference type="Pfam" id="PF03372"/>
    </source>
</evidence>
<evidence type="ECO:0000313" key="2">
    <source>
        <dbReference type="EMBL" id="KKR40616.1"/>
    </source>
</evidence>
<accession>A0A0G0QTF9</accession>
<keyword evidence="2" id="KW-0255">Endonuclease</keyword>
<gene>
    <name evidence="2" type="ORF">UT77_C0020G0003</name>
</gene>